<organism evidence="7 8">
    <name type="scientific">Morella rubra</name>
    <name type="common">Chinese bayberry</name>
    <dbReference type="NCBI Taxonomy" id="262757"/>
    <lineage>
        <taxon>Eukaryota</taxon>
        <taxon>Viridiplantae</taxon>
        <taxon>Streptophyta</taxon>
        <taxon>Embryophyta</taxon>
        <taxon>Tracheophyta</taxon>
        <taxon>Spermatophyta</taxon>
        <taxon>Magnoliopsida</taxon>
        <taxon>eudicotyledons</taxon>
        <taxon>Gunneridae</taxon>
        <taxon>Pentapetalae</taxon>
        <taxon>rosids</taxon>
        <taxon>fabids</taxon>
        <taxon>Fagales</taxon>
        <taxon>Myricaceae</taxon>
        <taxon>Morella</taxon>
    </lineage>
</organism>
<keyword evidence="8" id="KW-1185">Reference proteome</keyword>
<dbReference type="GO" id="GO:0016618">
    <property type="term" value="F:hydroxypyruvate reductase [NAD(P)H] activity"/>
    <property type="evidence" value="ECO:0007669"/>
    <property type="project" value="UniProtKB-ARBA"/>
</dbReference>
<dbReference type="GO" id="GO:0005829">
    <property type="term" value="C:cytosol"/>
    <property type="evidence" value="ECO:0007669"/>
    <property type="project" value="TreeGrafter"/>
</dbReference>
<dbReference type="GO" id="GO:0030267">
    <property type="term" value="F:glyoxylate reductase (NADPH) activity"/>
    <property type="evidence" value="ECO:0007669"/>
    <property type="project" value="UniProtKB-EC"/>
</dbReference>
<dbReference type="PROSITE" id="PS00065">
    <property type="entry name" value="D_2_HYDROXYACID_DH_1"/>
    <property type="match status" value="2"/>
</dbReference>
<evidence type="ECO:0000256" key="1">
    <source>
        <dbReference type="ARBA" id="ARBA00022857"/>
    </source>
</evidence>
<keyword evidence="1" id="KW-0521">NADP</keyword>
<evidence type="ECO:0000256" key="3">
    <source>
        <dbReference type="ARBA" id="ARBA00023027"/>
    </source>
</evidence>
<evidence type="ECO:0000256" key="4">
    <source>
        <dbReference type="ARBA" id="ARBA00066661"/>
    </source>
</evidence>
<proteinExistence type="predicted"/>
<dbReference type="Pfam" id="PF00389">
    <property type="entry name" value="2-Hacid_dh"/>
    <property type="match status" value="2"/>
</dbReference>
<keyword evidence="7" id="KW-0670">Pyruvate</keyword>
<dbReference type="CDD" id="cd12156">
    <property type="entry name" value="HPPR"/>
    <property type="match status" value="2"/>
</dbReference>
<dbReference type="EMBL" id="RXIC02000021">
    <property type="protein sequence ID" value="KAB1218555.1"/>
    <property type="molecule type" value="Genomic_DNA"/>
</dbReference>
<gene>
    <name evidence="7" type="ORF">CJ030_MR3G026435</name>
</gene>
<dbReference type="OrthoDB" id="298012at2759"/>
<accession>A0A6A1W0E2</accession>
<sequence length="665" mass="72785">MESIAVLMLCPMSTYLEQELQRRFSLFKLWTVPEKSQYLKDHSSSIRAVVGNSMAGADAELIAALPRMEIVANFSVGVDKIDLNKCREKGIRVTNTPDVLTDDVADLAIGLMLAVLRRLCESDRYVRSGKWKKGDFRLTTKFTGKTVGIIGLGRIGMAIAKRAEAFSCPICYFSRTAKPDVEYKYYPSVVELASNCQILVVACALTEETKHIVNREVIDALGPKGVLINIGRGAHVDEPELVSALVEGRLGGAGLDVYENEPEVPAELFGLENVVLLPHVGSGTVETRKAMADLVIGNLEAHFSKKPLLTPLSYQHHSPCQFAIVPTALSKVQPTTGTFENANRKPNPHRDSMDSIGVLMTCPMSTYLEQELQKRFNLFKLWAHSSEYDFLKNNSPSIRALVGNTKIGADGELIESLPKLEIVSSYSVGLDKIDLRKCKEKGVRVTNTPDVLTDDVADLAIGLVLAVTRRISECDRFVRSELWKKHDFGLATKFSGKSVGIVGLGRIGSAIAKRAEAFGCPISYHSRSEKSETNYKYYSNIIDLAANSQILIVSCALTEETHHIVNREVIDALGPNGILINIGRGPHIDEPELVSALVEGRLAGAGLDVFENEPDVPEQLLGLENVVLLPHVGSDTVETSEAMADLVIKNLEAHFSNKPLLTPVI</sequence>
<dbReference type="AlphaFoldDB" id="A0A6A1W0E2"/>
<evidence type="ECO:0000313" key="8">
    <source>
        <dbReference type="Proteomes" id="UP000516437"/>
    </source>
</evidence>
<dbReference type="GO" id="GO:0051287">
    <property type="term" value="F:NAD binding"/>
    <property type="evidence" value="ECO:0007669"/>
    <property type="project" value="InterPro"/>
</dbReference>
<dbReference type="PANTHER" id="PTHR10996:SF178">
    <property type="entry name" value="2-HYDROXYACID DEHYDROGENASE YGL185C-RELATED"/>
    <property type="match status" value="1"/>
</dbReference>
<feature type="domain" description="D-isomer specific 2-hydroxyacid dehydrogenase NAD-binding" evidence="6">
    <location>
        <begin position="461"/>
        <end position="633"/>
    </location>
</feature>
<reference evidence="7 8" key="1">
    <citation type="journal article" date="2019" name="Plant Biotechnol. J.">
        <title>The red bayberry genome and genetic basis of sex determination.</title>
        <authorList>
            <person name="Jia H.M."/>
            <person name="Jia H.J."/>
            <person name="Cai Q.L."/>
            <person name="Wang Y."/>
            <person name="Zhao H.B."/>
            <person name="Yang W.F."/>
            <person name="Wang G.Y."/>
            <person name="Li Y.H."/>
            <person name="Zhan D.L."/>
            <person name="Shen Y.T."/>
            <person name="Niu Q.F."/>
            <person name="Chang L."/>
            <person name="Qiu J."/>
            <person name="Zhao L."/>
            <person name="Xie H.B."/>
            <person name="Fu W.Y."/>
            <person name="Jin J."/>
            <person name="Li X.W."/>
            <person name="Jiao Y."/>
            <person name="Zhou C.C."/>
            <person name="Tu T."/>
            <person name="Chai C.Y."/>
            <person name="Gao J.L."/>
            <person name="Fan L.J."/>
            <person name="van de Weg E."/>
            <person name="Wang J.Y."/>
            <person name="Gao Z.S."/>
        </authorList>
    </citation>
    <scope>NUCLEOTIDE SEQUENCE [LARGE SCALE GENOMIC DNA]</scope>
    <source>
        <tissue evidence="7">Leaves</tissue>
    </source>
</reference>
<dbReference type="PANTHER" id="PTHR10996">
    <property type="entry name" value="2-HYDROXYACID DEHYDROGENASE-RELATED"/>
    <property type="match status" value="1"/>
</dbReference>
<feature type="domain" description="D-isomer specific 2-hydroxyacid dehydrogenase NAD-binding" evidence="6">
    <location>
        <begin position="109"/>
        <end position="281"/>
    </location>
</feature>
<feature type="domain" description="D-isomer specific 2-hydroxyacid dehydrogenase catalytic" evidence="5">
    <location>
        <begin position="360"/>
        <end position="664"/>
    </location>
</feature>
<evidence type="ECO:0000256" key="2">
    <source>
        <dbReference type="ARBA" id="ARBA00023002"/>
    </source>
</evidence>
<dbReference type="FunFam" id="3.40.50.720:FF:000213">
    <property type="entry name" value="Putative 2-hydroxyacid dehydrogenase"/>
    <property type="match status" value="2"/>
</dbReference>
<dbReference type="InterPro" id="IPR036291">
    <property type="entry name" value="NAD(P)-bd_dom_sf"/>
</dbReference>
<dbReference type="Pfam" id="PF02826">
    <property type="entry name" value="2-Hacid_dh_C"/>
    <property type="match status" value="2"/>
</dbReference>
<keyword evidence="2" id="KW-0560">Oxidoreductase</keyword>
<dbReference type="InterPro" id="IPR006139">
    <property type="entry name" value="D-isomer_2_OHA_DH_cat_dom"/>
</dbReference>
<dbReference type="GO" id="GO:0009853">
    <property type="term" value="P:photorespiration"/>
    <property type="evidence" value="ECO:0007669"/>
    <property type="project" value="UniProtKB-ARBA"/>
</dbReference>
<protein>
    <recommendedName>
        <fullName evidence="4">glyoxylate reductase (NADP(+))</fullName>
        <ecNumber evidence="4">1.1.1.79</ecNumber>
    </recommendedName>
</protein>
<evidence type="ECO:0000259" key="5">
    <source>
        <dbReference type="Pfam" id="PF00389"/>
    </source>
</evidence>
<dbReference type="SUPFAM" id="SSF51735">
    <property type="entry name" value="NAD(P)-binding Rossmann-fold domains"/>
    <property type="match status" value="2"/>
</dbReference>
<evidence type="ECO:0000259" key="6">
    <source>
        <dbReference type="Pfam" id="PF02826"/>
    </source>
</evidence>
<comment type="caution">
    <text evidence="7">The sequence shown here is derived from an EMBL/GenBank/DDBJ whole genome shotgun (WGS) entry which is preliminary data.</text>
</comment>
<keyword evidence="3" id="KW-0520">NAD</keyword>
<dbReference type="InterPro" id="IPR006140">
    <property type="entry name" value="D-isomer_DH_NAD-bd"/>
</dbReference>
<evidence type="ECO:0000313" key="7">
    <source>
        <dbReference type="EMBL" id="KAB1218555.1"/>
    </source>
</evidence>
<dbReference type="SUPFAM" id="SSF52283">
    <property type="entry name" value="Formate/glycerate dehydrogenase catalytic domain-like"/>
    <property type="match status" value="2"/>
</dbReference>
<dbReference type="InterPro" id="IPR029752">
    <property type="entry name" value="D-isomer_DH_CS1"/>
</dbReference>
<feature type="domain" description="D-isomer specific 2-hydroxyacid dehydrogenase catalytic" evidence="5">
    <location>
        <begin position="13"/>
        <end position="310"/>
    </location>
</feature>
<dbReference type="InterPro" id="IPR050223">
    <property type="entry name" value="D-isomer_2-hydroxyacid_DH"/>
</dbReference>
<dbReference type="Proteomes" id="UP000516437">
    <property type="component" value="Chromosome 3"/>
</dbReference>
<name>A0A6A1W0E2_9ROSI</name>
<dbReference type="Gene3D" id="3.40.50.720">
    <property type="entry name" value="NAD(P)-binding Rossmann-like Domain"/>
    <property type="match status" value="4"/>
</dbReference>
<dbReference type="EC" id="1.1.1.79" evidence="4"/>